<keyword evidence="2" id="KW-1133">Transmembrane helix</keyword>
<dbReference type="InterPro" id="IPR025194">
    <property type="entry name" value="RodZ-like_C"/>
</dbReference>
<feature type="transmembrane region" description="Helical" evidence="2">
    <location>
        <begin position="216"/>
        <end position="237"/>
    </location>
</feature>
<organism evidence="4 5">
    <name type="scientific">Succinivibrio faecicola</name>
    <dbReference type="NCBI Taxonomy" id="2820300"/>
    <lineage>
        <taxon>Bacteria</taxon>
        <taxon>Pseudomonadati</taxon>
        <taxon>Pseudomonadota</taxon>
        <taxon>Gammaproteobacteria</taxon>
        <taxon>Aeromonadales</taxon>
        <taxon>Succinivibrionaceae</taxon>
        <taxon>Succinivibrio</taxon>
    </lineage>
</organism>
<keyword evidence="2" id="KW-0472">Membrane</keyword>
<dbReference type="Proteomes" id="UP000731465">
    <property type="component" value="Unassembled WGS sequence"/>
</dbReference>
<dbReference type="Pfam" id="PF13464">
    <property type="entry name" value="RodZ_C"/>
    <property type="match status" value="1"/>
</dbReference>
<evidence type="ECO:0000313" key="5">
    <source>
        <dbReference type="Proteomes" id="UP000731465"/>
    </source>
</evidence>
<name>A0ABS7DGC2_9GAMM</name>
<evidence type="ECO:0000256" key="1">
    <source>
        <dbReference type="SAM" id="MobiDB-lite"/>
    </source>
</evidence>
<gene>
    <name evidence="4" type="ORF">J5V48_04455</name>
</gene>
<evidence type="ECO:0000259" key="3">
    <source>
        <dbReference type="PROSITE" id="PS50943"/>
    </source>
</evidence>
<feature type="compositionally biased region" description="Basic and acidic residues" evidence="1">
    <location>
        <begin position="11"/>
        <end position="46"/>
    </location>
</feature>
<feature type="region of interest" description="Disordered" evidence="1">
    <location>
        <begin position="1"/>
        <end position="54"/>
    </location>
</feature>
<reference evidence="4 5" key="1">
    <citation type="submission" date="2021-03" db="EMBL/GenBank/DDBJ databases">
        <title>Succinivibrio sp. nov. isolated from feces of cow.</title>
        <authorList>
            <person name="Choi J.-Y."/>
        </authorList>
    </citation>
    <scope>NUCLEOTIDE SEQUENCE [LARGE SCALE GENOMIC DNA]</scope>
    <source>
        <strain evidence="4 5">AGMB01872</strain>
    </source>
</reference>
<feature type="compositionally biased region" description="Basic residues" evidence="1">
    <location>
        <begin position="1"/>
        <end position="10"/>
    </location>
</feature>
<dbReference type="PROSITE" id="PS50943">
    <property type="entry name" value="HTH_CROC1"/>
    <property type="match status" value="1"/>
</dbReference>
<dbReference type="InterPro" id="IPR010982">
    <property type="entry name" value="Lambda_DNA-bd_dom_sf"/>
</dbReference>
<keyword evidence="2" id="KW-0812">Transmembrane</keyword>
<dbReference type="Pfam" id="PF13413">
    <property type="entry name" value="HTH_25"/>
    <property type="match status" value="1"/>
</dbReference>
<dbReference type="PANTHER" id="PTHR34475:SF1">
    <property type="entry name" value="CYTOSKELETON PROTEIN RODZ"/>
    <property type="match status" value="1"/>
</dbReference>
<dbReference type="InterPro" id="IPR001387">
    <property type="entry name" value="Cro/C1-type_HTH"/>
</dbReference>
<dbReference type="CDD" id="cd00093">
    <property type="entry name" value="HTH_XRE"/>
    <property type="match status" value="1"/>
</dbReference>
<dbReference type="PANTHER" id="PTHR34475">
    <property type="match status" value="1"/>
</dbReference>
<accession>A0ABS7DGC2</accession>
<dbReference type="SUPFAM" id="SSF47413">
    <property type="entry name" value="lambda repressor-like DNA-binding domains"/>
    <property type="match status" value="1"/>
</dbReference>
<dbReference type="EMBL" id="JAGFNY010000011">
    <property type="protein sequence ID" value="MBW7570141.1"/>
    <property type="molecule type" value="Genomic_DNA"/>
</dbReference>
<dbReference type="RefSeq" id="WP_219937361.1">
    <property type="nucleotide sequence ID" value="NZ_JAGFNY010000011.1"/>
</dbReference>
<dbReference type="Gene3D" id="1.10.260.40">
    <property type="entry name" value="lambda repressor-like DNA-binding domains"/>
    <property type="match status" value="1"/>
</dbReference>
<keyword evidence="5" id="KW-1185">Reference proteome</keyword>
<comment type="caution">
    <text evidence="4">The sequence shown here is derived from an EMBL/GenBank/DDBJ whole genome shotgun (WGS) entry which is preliminary data.</text>
</comment>
<feature type="domain" description="HTH cro/C1-type" evidence="3">
    <location>
        <begin position="122"/>
        <end position="182"/>
    </location>
</feature>
<evidence type="ECO:0000313" key="4">
    <source>
        <dbReference type="EMBL" id="MBW7570141.1"/>
    </source>
</evidence>
<protein>
    <submittedName>
        <fullName evidence="4">Helix-turn-helix domain-containing protein</fullName>
    </submittedName>
</protein>
<evidence type="ECO:0000256" key="2">
    <source>
        <dbReference type="SAM" id="Phobius"/>
    </source>
</evidence>
<dbReference type="InterPro" id="IPR050400">
    <property type="entry name" value="Bact_Cytoskel_RodZ"/>
</dbReference>
<proteinExistence type="predicted"/>
<sequence>MSSKKLRALRNRQDRYKNQNILKHEVTEPYMETKNETLSEMEKTPNEESLGQNLNDVVEPSQEANEQVAASADEVVHNINTNEDEQDVLESSDFGMIEDPDAVPERTSLAEDDVPRRAGAILKHAREKLGLSLNTVSHKLNLRVNSVADIEYDRLNQLTAVPFVSSHIENYAKLLNLDPNYLVNLYKETVRLSAIEKSKEVAARNKSAKTESWKKFVAIILSVAALIMAVSVAYIAFSGSAPKSAGALVIEDTVTPEIEKNGALVMDTENSKLKTNIVELPENNVDLNTQIAKEQDKTLNSNELIKRKNQPQLSENTGNEVVALTVKNAPVQEDDAPLQYEEDANSLVSVNIDTGSTSVKQSNNSVSNDKKVETVNIKAKDTKKADNTAEPEVKATADEKVKEVREVKVELSSSTKDISSSVRLATKRDPLAGVNSVTVKVSGNVAMKITGNGKTLKQGNYKAGDTVVAAGLIPLRIYVSDSSKISVKYVGAKVSVPSAKQVNFELPKQ</sequence>